<dbReference type="Gene3D" id="1.10.287.130">
    <property type="match status" value="1"/>
</dbReference>
<feature type="domain" description="Response regulatory" evidence="8">
    <location>
        <begin position="5"/>
        <end position="123"/>
    </location>
</feature>
<evidence type="ECO:0000256" key="3">
    <source>
        <dbReference type="ARBA" id="ARBA00022553"/>
    </source>
</evidence>
<dbReference type="CDD" id="cd00082">
    <property type="entry name" value="HisKA"/>
    <property type="match status" value="1"/>
</dbReference>
<dbReference type="Pfam" id="PF00512">
    <property type="entry name" value="HisKA"/>
    <property type="match status" value="1"/>
</dbReference>
<evidence type="ECO:0000256" key="6">
    <source>
        <dbReference type="SAM" id="Coils"/>
    </source>
</evidence>
<dbReference type="CDD" id="cd17546">
    <property type="entry name" value="REC_hyHK_CKI1_RcsC-like"/>
    <property type="match status" value="1"/>
</dbReference>
<dbReference type="InterPro" id="IPR001789">
    <property type="entry name" value="Sig_transdc_resp-reg_receiver"/>
</dbReference>
<dbReference type="SMART" id="SM00448">
    <property type="entry name" value="REC"/>
    <property type="match status" value="2"/>
</dbReference>
<keyword evidence="4" id="KW-0902">Two-component regulatory system</keyword>
<keyword evidence="9" id="KW-0808">Transferase</keyword>
<feature type="domain" description="Histidine kinase" evidence="7">
    <location>
        <begin position="166"/>
        <end position="387"/>
    </location>
</feature>
<dbReference type="InterPro" id="IPR036890">
    <property type="entry name" value="HATPase_C_sf"/>
</dbReference>
<evidence type="ECO:0000256" key="2">
    <source>
        <dbReference type="ARBA" id="ARBA00012438"/>
    </source>
</evidence>
<dbReference type="InterPro" id="IPR003594">
    <property type="entry name" value="HATPase_dom"/>
</dbReference>
<dbReference type="PANTHER" id="PTHR45339">
    <property type="entry name" value="HYBRID SIGNAL TRANSDUCTION HISTIDINE KINASE J"/>
    <property type="match status" value="1"/>
</dbReference>
<name>A0A380BSX0_SPHSI</name>
<feature type="modified residue" description="4-aspartylphosphate" evidence="5">
    <location>
        <position position="55"/>
    </location>
</feature>
<gene>
    <name evidence="9" type="primary">rpfC_1</name>
    <name evidence="9" type="ORF">NCTC11388_01681</name>
</gene>
<dbReference type="Gene3D" id="3.30.565.10">
    <property type="entry name" value="Histidine kinase-like ATPase, C-terminal domain"/>
    <property type="match status" value="1"/>
</dbReference>
<dbReference type="SMART" id="SM00387">
    <property type="entry name" value="HATPase_c"/>
    <property type="match status" value="1"/>
</dbReference>
<dbReference type="RefSeq" id="WP_115169791.1">
    <property type="nucleotide sequence ID" value="NZ_JBPFQB010000001.1"/>
</dbReference>
<dbReference type="CDD" id="cd16922">
    <property type="entry name" value="HATPase_EvgS-ArcB-TorS-like"/>
    <property type="match status" value="1"/>
</dbReference>
<evidence type="ECO:0000259" key="7">
    <source>
        <dbReference type="PROSITE" id="PS50109"/>
    </source>
</evidence>
<dbReference type="SMART" id="SM00388">
    <property type="entry name" value="HisKA"/>
    <property type="match status" value="1"/>
</dbReference>
<dbReference type="Gene3D" id="3.40.50.2300">
    <property type="match status" value="2"/>
</dbReference>
<dbReference type="AlphaFoldDB" id="A0A380BSX0"/>
<dbReference type="InterPro" id="IPR004358">
    <property type="entry name" value="Sig_transdc_His_kin-like_C"/>
</dbReference>
<organism evidence="9 10">
    <name type="scientific">Sphingobacterium spiritivorum</name>
    <name type="common">Flavobacterium spiritivorum</name>
    <dbReference type="NCBI Taxonomy" id="258"/>
    <lineage>
        <taxon>Bacteria</taxon>
        <taxon>Pseudomonadati</taxon>
        <taxon>Bacteroidota</taxon>
        <taxon>Sphingobacteriia</taxon>
        <taxon>Sphingobacteriales</taxon>
        <taxon>Sphingobacteriaceae</taxon>
        <taxon>Sphingobacterium</taxon>
    </lineage>
</organism>
<dbReference type="PANTHER" id="PTHR45339:SF1">
    <property type="entry name" value="HYBRID SIGNAL TRANSDUCTION HISTIDINE KINASE J"/>
    <property type="match status" value="1"/>
</dbReference>
<dbReference type="Proteomes" id="UP000254893">
    <property type="component" value="Unassembled WGS sequence"/>
</dbReference>
<dbReference type="SUPFAM" id="SSF55874">
    <property type="entry name" value="ATPase domain of HSP90 chaperone/DNA topoisomerase II/histidine kinase"/>
    <property type="match status" value="1"/>
</dbReference>
<dbReference type="InterPro" id="IPR011006">
    <property type="entry name" value="CheY-like_superfamily"/>
</dbReference>
<dbReference type="Pfam" id="PF00072">
    <property type="entry name" value="Response_reg"/>
    <property type="match status" value="2"/>
</dbReference>
<accession>A0A380BSX0</accession>
<evidence type="ECO:0000256" key="4">
    <source>
        <dbReference type="ARBA" id="ARBA00023012"/>
    </source>
</evidence>
<dbReference type="FunFam" id="3.30.565.10:FF:000010">
    <property type="entry name" value="Sensor histidine kinase RcsC"/>
    <property type="match status" value="1"/>
</dbReference>
<dbReference type="InterPro" id="IPR005467">
    <property type="entry name" value="His_kinase_dom"/>
</dbReference>
<keyword evidence="3 5" id="KW-0597">Phosphoprotein</keyword>
<sequence length="542" mass="61257">MKKLNLLILDDKIENIISLKALLEDIEGLNILSSSDPNEALRLCWKEDIAIALIDVQMPEINGFEFVSILKSNPKTREIIAIMVTAISKEDKYLIQGLNSGAVDYLYKPLSPEITIAKVKSFMQQVLTQLQIKEKNAELEQSKQELIRSKEEAEQARKSKEIFLANMSHEIRTPINGIMGITQMLRSSTLSSEQKDWVNRLDSASHSLLLIINDILDISKIDSGMMKLEFENLVFQDLFDDLNKIFKIKAANKNLEFEMNIDSDLPTYVKTDSLRLQQILSNFISNGLKFTEKGKVTLSIRILEVKDNSYFIRFSVKDTGIGIRAESLNKIFLAFEQADDGITKKFGGTGLGLAIVKRLADLFNGSVDATSVYNEGSEFSFQCWFEKAESYDVTDSKIEQLYTQLPKFERLIVLIAEDNDLNSFMLSHILKSWDCEVDIVKNGKSALENVENKNYDLIMMDTHMPIMSGFEAIKEIKNHADPVKANTPIITISASVLESEQAEAYEVGADGVIGKPFDAIDLYNRIIEVIEKKKQIKLGFKN</sequence>
<feature type="modified residue" description="4-aspartylphosphate" evidence="5">
    <location>
        <position position="461"/>
    </location>
</feature>
<evidence type="ECO:0000256" key="1">
    <source>
        <dbReference type="ARBA" id="ARBA00000085"/>
    </source>
</evidence>
<feature type="domain" description="Response regulatory" evidence="8">
    <location>
        <begin position="412"/>
        <end position="530"/>
    </location>
</feature>
<dbReference type="EC" id="2.7.13.3" evidence="2"/>
<reference evidence="9 10" key="1">
    <citation type="submission" date="2018-06" db="EMBL/GenBank/DDBJ databases">
        <authorList>
            <consortium name="Pathogen Informatics"/>
            <person name="Doyle S."/>
        </authorList>
    </citation>
    <scope>NUCLEOTIDE SEQUENCE [LARGE SCALE GENOMIC DNA]</scope>
    <source>
        <strain evidence="9 10">NCTC11388</strain>
    </source>
</reference>
<dbReference type="PRINTS" id="PR00344">
    <property type="entry name" value="BCTRLSENSOR"/>
</dbReference>
<evidence type="ECO:0000259" key="8">
    <source>
        <dbReference type="PROSITE" id="PS50110"/>
    </source>
</evidence>
<proteinExistence type="predicted"/>
<comment type="catalytic activity">
    <reaction evidence="1">
        <text>ATP + protein L-histidine = ADP + protein N-phospho-L-histidine.</text>
        <dbReference type="EC" id="2.7.13.3"/>
    </reaction>
</comment>
<dbReference type="EMBL" id="UGYW01000002">
    <property type="protein sequence ID" value="SUJ06517.1"/>
    <property type="molecule type" value="Genomic_DNA"/>
</dbReference>
<feature type="coiled-coil region" evidence="6">
    <location>
        <begin position="129"/>
        <end position="159"/>
    </location>
</feature>
<keyword evidence="6" id="KW-0175">Coiled coil</keyword>
<dbReference type="InterPro" id="IPR003661">
    <property type="entry name" value="HisK_dim/P_dom"/>
</dbReference>
<protein>
    <recommendedName>
        <fullName evidence="2">histidine kinase</fullName>
        <ecNumber evidence="2">2.7.13.3</ecNumber>
    </recommendedName>
</protein>
<evidence type="ECO:0000313" key="10">
    <source>
        <dbReference type="Proteomes" id="UP000254893"/>
    </source>
</evidence>
<dbReference type="SUPFAM" id="SSF52172">
    <property type="entry name" value="CheY-like"/>
    <property type="match status" value="2"/>
</dbReference>
<dbReference type="PROSITE" id="PS50109">
    <property type="entry name" value="HIS_KIN"/>
    <property type="match status" value="1"/>
</dbReference>
<evidence type="ECO:0000256" key="5">
    <source>
        <dbReference type="PROSITE-ProRule" id="PRU00169"/>
    </source>
</evidence>
<dbReference type="PROSITE" id="PS50110">
    <property type="entry name" value="RESPONSE_REGULATORY"/>
    <property type="match status" value="2"/>
</dbReference>
<evidence type="ECO:0000313" key="9">
    <source>
        <dbReference type="EMBL" id="SUJ06517.1"/>
    </source>
</evidence>
<dbReference type="GO" id="GO:0000155">
    <property type="term" value="F:phosphorelay sensor kinase activity"/>
    <property type="evidence" value="ECO:0007669"/>
    <property type="project" value="InterPro"/>
</dbReference>
<dbReference type="Pfam" id="PF02518">
    <property type="entry name" value="HATPase_c"/>
    <property type="match status" value="1"/>
</dbReference>